<evidence type="ECO:0000313" key="1">
    <source>
        <dbReference type="EMBL" id="RKE52466.1"/>
    </source>
</evidence>
<gene>
    <name evidence="1" type="ORF">DFQ12_2703</name>
</gene>
<sequence>MNKKYLHVSLIFCAKVLFLGCGQNKTLKELAVEKQPTIVKVDKAFLKQYYGINLPEQSDLQLEGQRKDMLEATSRWFNNGLIDTTDILDFVLPQMVNNSVDTGWRLHVRKRMKGIKLPEGKITEKSFLKFCNLVNDSVKGQITFANADEDESLLTYSALNAKGRGSCVAMSDYTNYTFRGLGIPVTTDFIPVWGNLNAPGHAWNRLLLKGKSLPFMGAESNIGDYNPLVLSIYADGSISTRRLPAKVYRHSPYDGLSMDFFGKKVLDVTDEYVDINSIIIEHNEKLSSPVYLATFNRGSFIIVAKGTSSGDKIVFQKMGTDLVYFPVRLDRAKAVPVGTPVICRQGANKTMTPDFDSQINIRIDHLLPLAQGQMYYLAKNGYANLDKIDFHNKYDVCPIPQNKTDYELWYWDMGWKKLSTIKAEGKQLVFQNVPGNALYVVKTPAESFAKTRPFTIEKGSILWL</sequence>
<accession>A0A420B6Q0</accession>
<reference evidence="1 2" key="1">
    <citation type="submission" date="2018-09" db="EMBL/GenBank/DDBJ databases">
        <title>Genomic Encyclopedia of Type Strains, Phase III (KMG-III): the genomes of soil and plant-associated and newly described type strains.</title>
        <authorList>
            <person name="Whitman W."/>
        </authorList>
    </citation>
    <scope>NUCLEOTIDE SEQUENCE [LARGE SCALE GENOMIC DNA]</scope>
    <source>
        <strain evidence="1 2">CECT 7938</strain>
    </source>
</reference>
<proteinExistence type="predicted"/>
<name>A0A420B6Q0_SPHD1</name>
<dbReference type="OrthoDB" id="679512at2"/>
<evidence type="ECO:0008006" key="3">
    <source>
        <dbReference type="Google" id="ProtNLM"/>
    </source>
</evidence>
<dbReference type="EMBL" id="RAPY01000002">
    <property type="protein sequence ID" value="RKE52466.1"/>
    <property type="molecule type" value="Genomic_DNA"/>
</dbReference>
<dbReference type="AlphaFoldDB" id="A0A420B6Q0"/>
<dbReference type="RefSeq" id="WP_120259501.1">
    <property type="nucleotide sequence ID" value="NZ_RAPY01000002.1"/>
</dbReference>
<dbReference type="Proteomes" id="UP000286246">
    <property type="component" value="Unassembled WGS sequence"/>
</dbReference>
<comment type="caution">
    <text evidence="1">The sequence shown here is derived from an EMBL/GenBank/DDBJ whole genome shotgun (WGS) entry which is preliminary data.</text>
</comment>
<organism evidence="1 2">
    <name type="scientific">Sphingobacterium detergens</name>
    <dbReference type="NCBI Taxonomy" id="1145106"/>
    <lineage>
        <taxon>Bacteria</taxon>
        <taxon>Pseudomonadati</taxon>
        <taxon>Bacteroidota</taxon>
        <taxon>Sphingobacteriia</taxon>
        <taxon>Sphingobacteriales</taxon>
        <taxon>Sphingobacteriaceae</taxon>
        <taxon>Sphingobacterium</taxon>
    </lineage>
</organism>
<protein>
    <recommendedName>
        <fullName evidence="3">Transglutaminase superfamily protein</fullName>
    </recommendedName>
</protein>
<keyword evidence="2" id="KW-1185">Reference proteome</keyword>
<evidence type="ECO:0000313" key="2">
    <source>
        <dbReference type="Proteomes" id="UP000286246"/>
    </source>
</evidence>